<evidence type="ECO:0000313" key="1">
    <source>
        <dbReference type="EMBL" id="RCX32159.1"/>
    </source>
</evidence>
<dbReference type="InterPro" id="IPR009078">
    <property type="entry name" value="Ferritin-like_SF"/>
</dbReference>
<name>A0A369CE24_9GAMM</name>
<dbReference type="AlphaFoldDB" id="A0A369CE24"/>
<sequence>MHPERNLHEAAYACLMEPGVAEKCAATRALAAAWNSGLLGLEGAEPAVTIAAPGRPDRPVLVSPRRLRRRGHGTLEGRAILLHAVAHIEFNAINLALDAVYRFRDLPRGFYDDWVRVAAEEVYHFGLVSAHLESLGYAYGDFPAHDGLWETARATAHDPLVRMALVPRVLEARGLDVNPAMRARLAGAGDGEAAAILDIILRDEVGHVAVGNRWFHHLCRERGLDPWATFAGLVRRHLKGGLRGPFLREHRLAAGFTEAELEALEQLAEEKD</sequence>
<accession>A0A369CE24</accession>
<dbReference type="RefSeq" id="WP_114278971.1">
    <property type="nucleotide sequence ID" value="NZ_QPJY01000002.1"/>
</dbReference>
<proteinExistence type="predicted"/>
<dbReference type="PIRSF" id="PIRSF012318">
    <property type="entry name" value="UCP012318"/>
    <property type="match status" value="1"/>
</dbReference>
<dbReference type="SUPFAM" id="SSF47240">
    <property type="entry name" value="Ferritin-like"/>
    <property type="match status" value="1"/>
</dbReference>
<protein>
    <submittedName>
        <fullName evidence="1">Uncharacterized ferritin-like protein (DUF455 family)</fullName>
    </submittedName>
</protein>
<dbReference type="Proteomes" id="UP000252707">
    <property type="component" value="Unassembled WGS sequence"/>
</dbReference>
<dbReference type="CDD" id="cd00657">
    <property type="entry name" value="Ferritin_like"/>
    <property type="match status" value="1"/>
</dbReference>
<dbReference type="OrthoDB" id="9778629at2"/>
<reference evidence="1 2" key="1">
    <citation type="submission" date="2018-07" db="EMBL/GenBank/DDBJ databases">
        <title>Genomic Encyclopedia of Type Strains, Phase IV (KMG-IV): sequencing the most valuable type-strain genomes for metagenomic binning, comparative biology and taxonomic classification.</title>
        <authorList>
            <person name="Goeker M."/>
        </authorList>
    </citation>
    <scope>NUCLEOTIDE SEQUENCE [LARGE SCALE GENOMIC DNA]</scope>
    <source>
        <strain evidence="1 2">DSM 26407</strain>
    </source>
</reference>
<gene>
    <name evidence="1" type="ORF">DFQ59_102519</name>
</gene>
<organism evidence="1 2">
    <name type="scientific">Thioalbus denitrificans</name>
    <dbReference type="NCBI Taxonomy" id="547122"/>
    <lineage>
        <taxon>Bacteria</taxon>
        <taxon>Pseudomonadati</taxon>
        <taxon>Pseudomonadota</taxon>
        <taxon>Gammaproteobacteria</taxon>
        <taxon>Chromatiales</taxon>
        <taxon>Ectothiorhodospiraceae</taxon>
        <taxon>Thioalbus</taxon>
    </lineage>
</organism>
<dbReference type="PANTHER" id="PTHR42782">
    <property type="entry name" value="SI:CH73-314G15.3"/>
    <property type="match status" value="1"/>
</dbReference>
<dbReference type="InterPro" id="IPR011197">
    <property type="entry name" value="UCP012318"/>
</dbReference>
<dbReference type="PANTHER" id="PTHR42782:SF4">
    <property type="entry name" value="DUF455 DOMAIN-CONTAINING PROTEIN"/>
    <property type="match status" value="1"/>
</dbReference>
<keyword evidence="2" id="KW-1185">Reference proteome</keyword>
<dbReference type="EMBL" id="QPJY01000002">
    <property type="protein sequence ID" value="RCX32159.1"/>
    <property type="molecule type" value="Genomic_DNA"/>
</dbReference>
<evidence type="ECO:0000313" key="2">
    <source>
        <dbReference type="Proteomes" id="UP000252707"/>
    </source>
</evidence>
<dbReference type="Pfam" id="PF04305">
    <property type="entry name" value="DUF455"/>
    <property type="match status" value="1"/>
</dbReference>
<comment type="caution">
    <text evidence="1">The sequence shown here is derived from an EMBL/GenBank/DDBJ whole genome shotgun (WGS) entry which is preliminary data.</text>
</comment>
<dbReference type="InterPro" id="IPR007402">
    <property type="entry name" value="DUF455"/>
</dbReference>